<gene>
    <name evidence="1" type="ORF">F2Q68_00021265</name>
</gene>
<evidence type="ECO:0000313" key="2">
    <source>
        <dbReference type="Proteomes" id="UP000712281"/>
    </source>
</evidence>
<proteinExistence type="predicted"/>
<reference evidence="1" key="1">
    <citation type="submission" date="2019-12" db="EMBL/GenBank/DDBJ databases">
        <title>Genome sequencing and annotation of Brassica cretica.</title>
        <authorList>
            <person name="Studholme D.J."/>
            <person name="Sarris P.F."/>
        </authorList>
    </citation>
    <scope>NUCLEOTIDE SEQUENCE</scope>
    <source>
        <strain evidence="1">PFS-001/15</strain>
        <tissue evidence="1">Leaf</tissue>
    </source>
</reference>
<dbReference type="EMBL" id="QGKW02002228">
    <property type="protein sequence ID" value="KAF2535903.1"/>
    <property type="molecule type" value="Genomic_DNA"/>
</dbReference>
<organism evidence="1 2">
    <name type="scientific">Brassica cretica</name>
    <name type="common">Mustard</name>
    <dbReference type="NCBI Taxonomy" id="69181"/>
    <lineage>
        <taxon>Eukaryota</taxon>
        <taxon>Viridiplantae</taxon>
        <taxon>Streptophyta</taxon>
        <taxon>Embryophyta</taxon>
        <taxon>Tracheophyta</taxon>
        <taxon>Spermatophyta</taxon>
        <taxon>Magnoliopsida</taxon>
        <taxon>eudicotyledons</taxon>
        <taxon>Gunneridae</taxon>
        <taxon>Pentapetalae</taxon>
        <taxon>rosids</taxon>
        <taxon>malvids</taxon>
        <taxon>Brassicales</taxon>
        <taxon>Brassicaceae</taxon>
        <taxon>Brassiceae</taxon>
        <taxon>Brassica</taxon>
    </lineage>
</organism>
<evidence type="ECO:0000313" key="1">
    <source>
        <dbReference type="EMBL" id="KAF2535903.1"/>
    </source>
</evidence>
<comment type="caution">
    <text evidence="1">The sequence shown here is derived from an EMBL/GenBank/DDBJ whole genome shotgun (WGS) entry which is preliminary data.</text>
</comment>
<sequence length="221" mass="24745">MINEVKWFDETKPTGCSTLSGLDQRVEWIRWWTEDATKSTEKSFDKSRKSEHNESHTSVERIGFWLMEPGAELHGKEGGDFRVSRLAVDDLHGSLLVNAEGCAPDRASTGSDHGHSQGGYLVNQIDPIEVLPSDFAEHTTRVIPSDHSIHTDHVFPSERADQTVCTVPSDHPDRTARADHRIDPQTCGMELRLQPRPSDGIDRSISLISQPIQHYKTDGRA</sequence>
<name>A0A8S9FQ56_BRACR</name>
<protein>
    <submittedName>
        <fullName evidence="1">Uncharacterized protein</fullName>
    </submittedName>
</protein>
<accession>A0A8S9FQ56</accession>
<dbReference type="AlphaFoldDB" id="A0A8S9FQ56"/>
<dbReference type="Proteomes" id="UP000712281">
    <property type="component" value="Unassembled WGS sequence"/>
</dbReference>